<dbReference type="AlphaFoldDB" id="A0A6N6MTU4"/>
<proteinExistence type="predicted"/>
<feature type="transmembrane region" description="Helical" evidence="1">
    <location>
        <begin position="73"/>
        <end position="91"/>
    </location>
</feature>
<reference evidence="2 3" key="1">
    <citation type="submission" date="2019-09" db="EMBL/GenBank/DDBJ databases">
        <title>YIM 132548 draft genome.</title>
        <authorList>
            <person name="Jiang L."/>
        </authorList>
    </citation>
    <scope>NUCLEOTIDE SEQUENCE [LARGE SCALE GENOMIC DNA]</scope>
    <source>
        <strain evidence="2 3">YIM 132548</strain>
    </source>
</reference>
<dbReference type="EMBL" id="VZZJ01000005">
    <property type="protein sequence ID" value="KAB1074409.1"/>
    <property type="molecule type" value="Genomic_DNA"/>
</dbReference>
<gene>
    <name evidence="2" type="ORF">F6X51_08585</name>
</gene>
<dbReference type="RefSeq" id="WP_150962805.1">
    <property type="nucleotide sequence ID" value="NZ_VZZJ01000005.1"/>
</dbReference>
<keyword evidence="1" id="KW-0472">Membrane</keyword>
<feature type="transmembrane region" description="Helical" evidence="1">
    <location>
        <begin position="42"/>
        <end position="66"/>
    </location>
</feature>
<evidence type="ECO:0000256" key="1">
    <source>
        <dbReference type="SAM" id="Phobius"/>
    </source>
</evidence>
<dbReference type="Pfam" id="PF04955">
    <property type="entry name" value="HupE_UreJ"/>
    <property type="match status" value="1"/>
</dbReference>
<comment type="caution">
    <text evidence="2">The sequence shown here is derived from an EMBL/GenBank/DDBJ whole genome shotgun (WGS) entry which is preliminary data.</text>
</comment>
<evidence type="ECO:0000313" key="3">
    <source>
        <dbReference type="Proteomes" id="UP000441523"/>
    </source>
</evidence>
<dbReference type="PIRSF" id="PIRSF016919">
    <property type="entry name" value="HupE_UreJ"/>
    <property type="match status" value="1"/>
</dbReference>
<feature type="transmembrane region" description="Helical" evidence="1">
    <location>
        <begin position="97"/>
        <end position="117"/>
    </location>
</feature>
<dbReference type="InterPro" id="IPR007038">
    <property type="entry name" value="HupE_UreJ"/>
</dbReference>
<evidence type="ECO:0000313" key="2">
    <source>
        <dbReference type="EMBL" id="KAB1074409.1"/>
    </source>
</evidence>
<sequence>MPTPSPSSTARRLNPVTGILGLALLTPGAALAHPGHGEALGLAAGLAHPLAGLDHVAAMVAVGLIAALRGGRALWLLPLVFPAMMALGAGAGMAGLALPFAEVGILASLVAFGLLAILGRGLPVALLAALLGAFAVFHGYAHGVEMPETASGLAYGLGFLAATGLLHLAGLGLGLLIGRARGLNPGIGSGAARS</sequence>
<keyword evidence="3" id="KW-1185">Reference proteome</keyword>
<protein>
    <submittedName>
        <fullName evidence="2">HupE/UreJ family protein</fullName>
    </submittedName>
</protein>
<dbReference type="Proteomes" id="UP000441523">
    <property type="component" value="Unassembled WGS sequence"/>
</dbReference>
<feature type="transmembrane region" description="Helical" evidence="1">
    <location>
        <begin position="124"/>
        <end position="141"/>
    </location>
</feature>
<organism evidence="2 3">
    <name type="scientific">Methylobacterium planeticum</name>
    <dbReference type="NCBI Taxonomy" id="2615211"/>
    <lineage>
        <taxon>Bacteria</taxon>
        <taxon>Pseudomonadati</taxon>
        <taxon>Pseudomonadota</taxon>
        <taxon>Alphaproteobacteria</taxon>
        <taxon>Hyphomicrobiales</taxon>
        <taxon>Methylobacteriaceae</taxon>
        <taxon>Methylobacterium</taxon>
    </lineage>
</organism>
<accession>A0A6N6MTU4</accession>
<keyword evidence="1" id="KW-0812">Transmembrane</keyword>
<keyword evidence="1" id="KW-1133">Transmembrane helix</keyword>
<feature type="transmembrane region" description="Helical" evidence="1">
    <location>
        <begin position="153"/>
        <end position="177"/>
    </location>
</feature>
<name>A0A6N6MTU4_9HYPH</name>